<dbReference type="KEGG" id="salj:SMD11_1378"/>
<name>A0A1Z2KYC5_9ACTN</name>
<dbReference type="GO" id="GO:0031177">
    <property type="term" value="F:phosphopantetheine binding"/>
    <property type="evidence" value="ECO:0007669"/>
    <property type="project" value="TreeGrafter"/>
</dbReference>
<dbReference type="SUPFAM" id="SSF56801">
    <property type="entry name" value="Acetyl-CoA synthetase-like"/>
    <property type="match status" value="1"/>
</dbReference>
<dbReference type="PANTHER" id="PTHR45527">
    <property type="entry name" value="NONRIBOSOMAL PEPTIDE SYNTHETASE"/>
    <property type="match status" value="1"/>
</dbReference>
<dbReference type="AlphaFoldDB" id="A0A1Z2KYC5"/>
<dbReference type="InterPro" id="IPR000873">
    <property type="entry name" value="AMP-dep_synth/lig_dom"/>
</dbReference>
<protein>
    <submittedName>
        <fullName evidence="3">Nonribosomal peptide synthetase</fullName>
    </submittedName>
</protein>
<accession>A0A1Z2KYC5</accession>
<dbReference type="Proteomes" id="UP000195755">
    <property type="component" value="Chromosome"/>
</dbReference>
<feature type="compositionally biased region" description="Low complexity" evidence="1">
    <location>
        <begin position="19"/>
        <end position="29"/>
    </location>
</feature>
<dbReference type="GO" id="GO:0044550">
    <property type="term" value="P:secondary metabolite biosynthetic process"/>
    <property type="evidence" value="ECO:0007669"/>
    <property type="project" value="TreeGrafter"/>
</dbReference>
<organism evidence="3 4">
    <name type="scientific">Streptomyces albireticuli</name>
    <dbReference type="NCBI Taxonomy" id="1940"/>
    <lineage>
        <taxon>Bacteria</taxon>
        <taxon>Bacillati</taxon>
        <taxon>Actinomycetota</taxon>
        <taxon>Actinomycetes</taxon>
        <taxon>Kitasatosporales</taxon>
        <taxon>Streptomycetaceae</taxon>
        <taxon>Streptomyces</taxon>
    </lineage>
</organism>
<dbReference type="Gene3D" id="3.40.50.980">
    <property type="match status" value="2"/>
</dbReference>
<dbReference type="Pfam" id="PF00501">
    <property type="entry name" value="AMP-binding"/>
    <property type="match status" value="1"/>
</dbReference>
<evidence type="ECO:0000313" key="4">
    <source>
        <dbReference type="Proteomes" id="UP000195755"/>
    </source>
</evidence>
<dbReference type="RefSeq" id="WP_324614701.1">
    <property type="nucleotide sequence ID" value="NZ_CP021744.1"/>
</dbReference>
<dbReference type="PROSITE" id="PS00455">
    <property type="entry name" value="AMP_BINDING"/>
    <property type="match status" value="1"/>
</dbReference>
<dbReference type="GO" id="GO:0043041">
    <property type="term" value="P:amino acid activation for nonribosomal peptide biosynthetic process"/>
    <property type="evidence" value="ECO:0007669"/>
    <property type="project" value="TreeGrafter"/>
</dbReference>
<dbReference type="PANTHER" id="PTHR45527:SF1">
    <property type="entry name" value="FATTY ACID SYNTHASE"/>
    <property type="match status" value="1"/>
</dbReference>
<dbReference type="InterPro" id="IPR020845">
    <property type="entry name" value="AMP-binding_CS"/>
</dbReference>
<evidence type="ECO:0000313" key="3">
    <source>
        <dbReference type="EMBL" id="ARZ67039.1"/>
    </source>
</evidence>
<gene>
    <name evidence="3" type="ORF">SMD11_1378</name>
</gene>
<evidence type="ECO:0000259" key="2">
    <source>
        <dbReference type="Pfam" id="PF00501"/>
    </source>
</evidence>
<feature type="region of interest" description="Disordered" evidence="1">
    <location>
        <begin position="1"/>
        <end position="29"/>
    </location>
</feature>
<reference evidence="3 4" key="1">
    <citation type="submission" date="2017-06" db="EMBL/GenBank/DDBJ databases">
        <title>Streptomyces albireticuli Genome sequencing and assembly.</title>
        <authorList>
            <person name="Wang Y."/>
            <person name="Du B."/>
            <person name="Ding Y."/>
            <person name="Liu H."/>
            <person name="Hou Q."/>
            <person name="Liu K."/>
            <person name="Yao L."/>
            <person name="Wang C."/>
        </authorList>
    </citation>
    <scope>NUCLEOTIDE SEQUENCE [LARGE SCALE GENOMIC DNA]</scope>
    <source>
        <strain evidence="3 4">MDJK11</strain>
    </source>
</reference>
<proteinExistence type="predicted"/>
<dbReference type="FunFam" id="3.40.50.980:FF:000001">
    <property type="entry name" value="Non-ribosomal peptide synthetase"/>
    <property type="match status" value="1"/>
</dbReference>
<dbReference type="GO" id="GO:0005737">
    <property type="term" value="C:cytoplasm"/>
    <property type="evidence" value="ECO:0007669"/>
    <property type="project" value="TreeGrafter"/>
</dbReference>
<feature type="domain" description="AMP-dependent synthetase/ligase" evidence="2">
    <location>
        <begin position="36"/>
        <end position="368"/>
    </location>
</feature>
<sequence>MTRVRTAPLTAPPSPTGPTGPAEGAAPPATLPEAFAGQARRTPGATALVCGDTTLTYRELDLRADRLARRLATEGIRPGGTVAVLMERSAELVVALLAIVKSGGCYVPLDPRQPAARLRWILEQTGARVLLTGGAAAAGPRRPDATIGAGLRTLPVTLDEAPGEEPPGVPLFPAEPRQLAYVMFTSGSTGTPKGVAVTHENVVGLARDQAWRGGAHGRVLLHSPHAFDASTYELWVPLLSGGAVVVAPPGELDARAVAAAVTDAGITGLWVTAGLFSVLAEEDPRCFLGVREVWTGGDAVSPAAVRRVLRACPDTAVVNGYGPTETTTFATCHRVDDAGVLGTVVPIGAAMAGMRTEVLDPRLRPVPRARSASCTSAARAWRAATGTAPA</sequence>
<evidence type="ECO:0000256" key="1">
    <source>
        <dbReference type="SAM" id="MobiDB-lite"/>
    </source>
</evidence>
<dbReference type="EMBL" id="CP021744">
    <property type="protein sequence ID" value="ARZ67039.1"/>
    <property type="molecule type" value="Genomic_DNA"/>
</dbReference>